<reference evidence="2" key="1">
    <citation type="submission" date="2014-08" db="EMBL/GenBank/DDBJ databases">
        <authorList>
            <person name="Murali S."/>
            <person name="Richards S."/>
            <person name="Bandaranaike D."/>
            <person name="Bellair M."/>
            <person name="Blankenburg K."/>
            <person name="Chao H."/>
            <person name="Dinh H."/>
            <person name="Doddapaneni H."/>
            <person name="Dugan-Rocha S."/>
            <person name="Elkadiri S."/>
            <person name="Gnanaolivu R."/>
            <person name="Hughes D."/>
            <person name="Lee S."/>
            <person name="Li M."/>
            <person name="Ming W."/>
            <person name="Munidasa M."/>
            <person name="Muniz J."/>
            <person name="Nguyen L."/>
            <person name="Osuji N."/>
            <person name="Pu L.-L."/>
            <person name="Puazo M."/>
            <person name="Skinner E."/>
            <person name="Qu C."/>
            <person name="Quiroz J."/>
            <person name="Raj R."/>
            <person name="Weissenberger G."/>
            <person name="Xin Y."/>
            <person name="Zou X."/>
            <person name="Han Y."/>
            <person name="Worley K."/>
            <person name="Muzny D."/>
            <person name="Gibbs R."/>
        </authorList>
    </citation>
    <scope>NUCLEOTIDE SEQUENCE</scope>
    <source>
        <strain evidence="2">HAZT.00-mixed</strain>
        <tissue evidence="2">Whole organism</tissue>
    </source>
</reference>
<dbReference type="AlphaFoldDB" id="A0A6A0H1A3"/>
<organism evidence="2">
    <name type="scientific">Hyalella azteca</name>
    <name type="common">Amphipod</name>
    <dbReference type="NCBI Taxonomy" id="294128"/>
    <lineage>
        <taxon>Eukaryota</taxon>
        <taxon>Metazoa</taxon>
        <taxon>Ecdysozoa</taxon>
        <taxon>Arthropoda</taxon>
        <taxon>Crustacea</taxon>
        <taxon>Multicrustacea</taxon>
        <taxon>Malacostraca</taxon>
        <taxon>Eumalacostraca</taxon>
        <taxon>Peracarida</taxon>
        <taxon>Amphipoda</taxon>
        <taxon>Senticaudata</taxon>
        <taxon>Talitrida</taxon>
        <taxon>Talitroidea</taxon>
        <taxon>Hyalellidae</taxon>
        <taxon>Hyalella</taxon>
    </lineage>
</organism>
<feature type="domain" description="Ig-like" evidence="1">
    <location>
        <begin position="31"/>
        <end position="106"/>
    </location>
</feature>
<name>A0A6A0H1A3_HYAAZ</name>
<dbReference type="Proteomes" id="UP000711488">
    <property type="component" value="Unassembled WGS sequence"/>
</dbReference>
<dbReference type="Gene3D" id="2.60.40.10">
    <property type="entry name" value="Immunoglobulins"/>
    <property type="match status" value="1"/>
</dbReference>
<dbReference type="SUPFAM" id="SSF48726">
    <property type="entry name" value="Immunoglobulin"/>
    <property type="match status" value="1"/>
</dbReference>
<dbReference type="EMBL" id="JQDR03010770">
    <property type="protein sequence ID" value="KAA0193756.1"/>
    <property type="molecule type" value="Genomic_DNA"/>
</dbReference>
<evidence type="ECO:0000313" key="2">
    <source>
        <dbReference type="EMBL" id="KAA0193756.1"/>
    </source>
</evidence>
<dbReference type="Pfam" id="PF00047">
    <property type="entry name" value="ig"/>
    <property type="match status" value="1"/>
</dbReference>
<comment type="caution">
    <text evidence="2">The sequence shown here is derived from an EMBL/GenBank/DDBJ whole genome shotgun (WGS) entry which is preliminary data.</text>
</comment>
<reference evidence="2" key="2">
    <citation type="journal article" date="2018" name="Environ. Sci. Technol.">
        <title>The Toxicogenome of Hyalella azteca: A Model for Sediment Ecotoxicology and Evolutionary Toxicology.</title>
        <authorList>
            <person name="Poynton H.C."/>
            <person name="Hasenbein S."/>
            <person name="Benoit J.B."/>
            <person name="Sepulveda M.S."/>
            <person name="Poelchau M.F."/>
            <person name="Hughes D.S.T."/>
            <person name="Murali S.C."/>
            <person name="Chen S."/>
            <person name="Glastad K.M."/>
            <person name="Goodisman M.A.D."/>
            <person name="Werren J.H."/>
            <person name="Vineis J.H."/>
            <person name="Bowen J.L."/>
            <person name="Friedrich M."/>
            <person name="Jones J."/>
            <person name="Robertson H.M."/>
            <person name="Feyereisen R."/>
            <person name="Mechler-Hickson A."/>
            <person name="Mathers N."/>
            <person name="Lee C.E."/>
            <person name="Colbourne J.K."/>
            <person name="Biales A."/>
            <person name="Johnston J.S."/>
            <person name="Wellborn G.A."/>
            <person name="Rosendale A.J."/>
            <person name="Cridge A.G."/>
            <person name="Munoz-Torres M.C."/>
            <person name="Bain P.A."/>
            <person name="Manny A.R."/>
            <person name="Major K.M."/>
            <person name="Lambert F.N."/>
            <person name="Vulpe C.D."/>
            <person name="Tuck P."/>
            <person name="Blalock B.J."/>
            <person name="Lin Y.Y."/>
            <person name="Smith M.E."/>
            <person name="Ochoa-Acuna H."/>
            <person name="Chen M.M."/>
            <person name="Childers C.P."/>
            <person name="Qu J."/>
            <person name="Dugan S."/>
            <person name="Lee S.L."/>
            <person name="Chao H."/>
            <person name="Dinh H."/>
            <person name="Han Y."/>
            <person name="Doddapaneni H."/>
            <person name="Worley K.C."/>
            <person name="Muzny D.M."/>
            <person name="Gibbs R.A."/>
            <person name="Richards S."/>
        </authorList>
    </citation>
    <scope>NUCLEOTIDE SEQUENCE</scope>
    <source>
        <strain evidence="2">HAZT.00-mixed</strain>
        <tissue evidence="2">Whole organism</tissue>
    </source>
</reference>
<dbReference type="InterPro" id="IPR007110">
    <property type="entry name" value="Ig-like_dom"/>
</dbReference>
<dbReference type="PROSITE" id="PS50835">
    <property type="entry name" value="IG_LIKE"/>
    <property type="match status" value="1"/>
</dbReference>
<dbReference type="PANTHER" id="PTHR23278">
    <property type="entry name" value="SIDESTEP PROTEIN"/>
    <property type="match status" value="1"/>
</dbReference>
<reference evidence="2" key="3">
    <citation type="submission" date="2019-06" db="EMBL/GenBank/DDBJ databases">
        <authorList>
            <person name="Poynton C."/>
            <person name="Hasenbein S."/>
            <person name="Benoit J.B."/>
            <person name="Sepulveda M.S."/>
            <person name="Poelchau M.F."/>
            <person name="Murali S.C."/>
            <person name="Chen S."/>
            <person name="Glastad K.M."/>
            <person name="Werren J.H."/>
            <person name="Vineis J.H."/>
            <person name="Bowen J.L."/>
            <person name="Friedrich M."/>
            <person name="Jones J."/>
            <person name="Robertson H.M."/>
            <person name="Feyereisen R."/>
            <person name="Mechler-Hickson A."/>
            <person name="Mathers N."/>
            <person name="Lee C.E."/>
            <person name="Colbourne J.K."/>
            <person name="Biales A."/>
            <person name="Johnston J.S."/>
            <person name="Wellborn G.A."/>
            <person name="Rosendale A.J."/>
            <person name="Cridge A.G."/>
            <person name="Munoz-Torres M.C."/>
            <person name="Bain P.A."/>
            <person name="Manny A.R."/>
            <person name="Major K.M."/>
            <person name="Lambert F.N."/>
            <person name="Vulpe C.D."/>
            <person name="Tuck P."/>
            <person name="Blalock B.J."/>
            <person name="Lin Y.-Y."/>
            <person name="Smith M.E."/>
            <person name="Ochoa-Acuna H."/>
            <person name="Chen M.-J.M."/>
            <person name="Childers C.P."/>
            <person name="Qu J."/>
            <person name="Dugan S."/>
            <person name="Lee S.L."/>
            <person name="Chao H."/>
            <person name="Dinh H."/>
            <person name="Han Y."/>
            <person name="Doddapaneni H."/>
            <person name="Worley K.C."/>
            <person name="Muzny D.M."/>
            <person name="Gibbs R.A."/>
            <person name="Richards S."/>
        </authorList>
    </citation>
    <scope>NUCLEOTIDE SEQUENCE</scope>
    <source>
        <strain evidence="2">HAZT.00-mixed</strain>
        <tissue evidence="2">Whole organism</tissue>
    </source>
</reference>
<gene>
    <name evidence="2" type="ORF">HAZT_HAZT000433</name>
</gene>
<dbReference type="InterPro" id="IPR036179">
    <property type="entry name" value="Ig-like_dom_sf"/>
</dbReference>
<accession>A0A6A0H1A3</accession>
<dbReference type="PANTHER" id="PTHR23278:SF19">
    <property type="entry name" value="OBSCURIN"/>
    <property type="match status" value="1"/>
</dbReference>
<dbReference type="InterPro" id="IPR013783">
    <property type="entry name" value="Ig-like_fold"/>
</dbReference>
<proteinExistence type="predicted"/>
<protein>
    <recommendedName>
        <fullName evidence="1">Ig-like domain-containing protein</fullName>
    </recommendedName>
</protein>
<evidence type="ECO:0000259" key="1">
    <source>
        <dbReference type="PROSITE" id="PS50835"/>
    </source>
</evidence>
<dbReference type="InterPro" id="IPR013151">
    <property type="entry name" value="Immunoglobulin_dom"/>
</dbReference>
<sequence length="125" mass="13378">METVGCSLLEIKSGGEGGRVVSGVIGPYVVGTRLQLRCQVTGGIPTPTVSWWQGGTLLDDVSELSTPEVTRNSLRMPPLSRSDLLLQLSCVAFNSNLTNPISASVTIDIACEYKIWNNHLNCACV</sequence>